<evidence type="ECO:0000313" key="4">
    <source>
        <dbReference type="Proteomes" id="UP001221686"/>
    </source>
</evidence>
<dbReference type="RefSeq" id="WP_272087970.1">
    <property type="nucleotide sequence ID" value="NZ_JAQNDL010000002.1"/>
</dbReference>
<evidence type="ECO:0000313" key="3">
    <source>
        <dbReference type="EMBL" id="MDC0719458.1"/>
    </source>
</evidence>
<evidence type="ECO:0000259" key="2">
    <source>
        <dbReference type="SMART" id="SM00228"/>
    </source>
</evidence>
<dbReference type="EMBL" id="JAQNDL010000002">
    <property type="protein sequence ID" value="MDC0719458.1"/>
    <property type="molecule type" value="Genomic_DNA"/>
</dbReference>
<reference evidence="3 4" key="1">
    <citation type="submission" date="2022-11" db="EMBL/GenBank/DDBJ databases">
        <title>Minimal conservation of predation-associated metabolite biosynthetic gene clusters underscores biosynthetic potential of Myxococcota including descriptions for ten novel species: Archangium lansinium sp. nov., Myxococcus landrumus sp. nov., Nannocystis bai.</title>
        <authorList>
            <person name="Ahearne A."/>
            <person name="Stevens C."/>
            <person name="Dowd S."/>
        </authorList>
    </citation>
    <scope>NUCLEOTIDE SEQUENCE [LARGE SCALE GENOMIC DNA]</scope>
    <source>
        <strain evidence="3 4">BB15-2</strain>
    </source>
</reference>
<organism evidence="3 4">
    <name type="scientific">Nannocystis bainbridge</name>
    <dbReference type="NCBI Taxonomy" id="2995303"/>
    <lineage>
        <taxon>Bacteria</taxon>
        <taxon>Pseudomonadati</taxon>
        <taxon>Myxococcota</taxon>
        <taxon>Polyangia</taxon>
        <taxon>Nannocystales</taxon>
        <taxon>Nannocystaceae</taxon>
        <taxon>Nannocystis</taxon>
    </lineage>
</organism>
<dbReference type="SMART" id="SM00228">
    <property type="entry name" value="PDZ"/>
    <property type="match status" value="2"/>
</dbReference>
<proteinExistence type="predicted"/>
<feature type="region of interest" description="Disordered" evidence="1">
    <location>
        <begin position="173"/>
        <end position="266"/>
    </location>
</feature>
<comment type="caution">
    <text evidence="3">The sequence shown here is derived from an EMBL/GenBank/DDBJ whole genome shotgun (WGS) entry which is preliminary data.</text>
</comment>
<sequence>MLRVAPWLALLLTGCEAMSGREAGPEVAPVTGATLAETGPLRAAIAAGVRRRSENEASYEVDAFVAALAVEELASGTGGVRVEPAVERGAQVGYRLTEVVPGSVYERIGLRTGDVVEALGEVRLDSPGRAAGALARLERGGQVTVSRDGVGFSLELRVAGGLAWAELLRSRTGSPGQVAGDMPSRTGPLGQVPEDRWVADGEPPAGPRDGEAGGTPVVSPGGGALPGTPTGSRPTGAGKPSRGSTGSGVASPAGSTGTSPAGKTGVQCASATSCTLEKQQFDAALADPSKLERQASISPARGGYKLTRVTPGSTVAALGFRAGDVIVSVNGARLDDDMAALGLYMGLEGTRKFNVTYERNGARASKAIALR</sequence>
<feature type="compositionally biased region" description="Polar residues" evidence="1">
    <location>
        <begin position="242"/>
        <end position="266"/>
    </location>
</feature>
<accession>A0ABT5E1Z8</accession>
<evidence type="ECO:0000256" key="1">
    <source>
        <dbReference type="SAM" id="MobiDB-lite"/>
    </source>
</evidence>
<dbReference type="Proteomes" id="UP001221686">
    <property type="component" value="Unassembled WGS sequence"/>
</dbReference>
<name>A0ABT5E1Z8_9BACT</name>
<dbReference type="Pfam" id="PF13180">
    <property type="entry name" value="PDZ_2"/>
    <property type="match status" value="1"/>
</dbReference>
<dbReference type="PROSITE" id="PS51257">
    <property type="entry name" value="PROKAR_LIPOPROTEIN"/>
    <property type="match status" value="1"/>
</dbReference>
<dbReference type="InterPro" id="IPR001478">
    <property type="entry name" value="PDZ"/>
</dbReference>
<gene>
    <name evidence="3" type="ORF">POL25_21310</name>
</gene>
<dbReference type="Gene3D" id="2.30.42.10">
    <property type="match status" value="2"/>
</dbReference>
<dbReference type="InterPro" id="IPR036034">
    <property type="entry name" value="PDZ_sf"/>
</dbReference>
<protein>
    <submittedName>
        <fullName evidence="3">PDZ domain-containing protein</fullName>
    </submittedName>
</protein>
<dbReference type="SUPFAM" id="SSF50156">
    <property type="entry name" value="PDZ domain-like"/>
    <property type="match status" value="2"/>
</dbReference>
<feature type="domain" description="PDZ" evidence="2">
    <location>
        <begin position="279"/>
        <end position="361"/>
    </location>
</feature>
<keyword evidence="4" id="KW-1185">Reference proteome</keyword>
<feature type="domain" description="PDZ" evidence="2">
    <location>
        <begin position="76"/>
        <end position="149"/>
    </location>
</feature>